<organism evidence="8 9">
    <name type="scientific">Actinacidiphila reveromycinica</name>
    <dbReference type="NCBI Taxonomy" id="659352"/>
    <lineage>
        <taxon>Bacteria</taxon>
        <taxon>Bacillati</taxon>
        <taxon>Actinomycetota</taxon>
        <taxon>Actinomycetes</taxon>
        <taxon>Kitasatosporales</taxon>
        <taxon>Streptomycetaceae</taxon>
        <taxon>Actinacidiphila</taxon>
    </lineage>
</organism>
<name>A0A7U3VS95_9ACTN</name>
<dbReference type="PANTHER" id="PTHR23427">
    <property type="entry name" value="SURFEIT LOCUS PROTEIN"/>
    <property type="match status" value="1"/>
</dbReference>
<dbReference type="EMBL" id="AP018365">
    <property type="protein sequence ID" value="BBB01510.1"/>
    <property type="molecule type" value="Genomic_DNA"/>
</dbReference>
<keyword evidence="5 6" id="KW-0472">Membrane</keyword>
<dbReference type="CDD" id="cd06662">
    <property type="entry name" value="SURF1"/>
    <property type="match status" value="1"/>
</dbReference>
<feature type="region of interest" description="Disordered" evidence="7">
    <location>
        <begin position="262"/>
        <end position="344"/>
    </location>
</feature>
<reference evidence="8 9" key="2">
    <citation type="journal article" date="2011" name="J. Antibiot.">
        <title>Furaquinocins I and J: novel polyketide isoprenoid hybrid compounds from Streptomyces reveromyceticus SN-593.</title>
        <authorList>
            <person name="Panthee S."/>
            <person name="Takahashi S."/>
            <person name="Takagi H."/>
            <person name="Nogawa T."/>
            <person name="Oowada E."/>
            <person name="Uramoto M."/>
            <person name="Osada H."/>
        </authorList>
    </citation>
    <scope>NUCLEOTIDE SEQUENCE [LARGE SCALE GENOMIC DNA]</scope>
    <source>
        <strain evidence="8 9">SN-593</strain>
    </source>
</reference>
<keyword evidence="4 6" id="KW-1133">Transmembrane helix</keyword>
<feature type="transmembrane region" description="Helical" evidence="6">
    <location>
        <begin position="234"/>
        <end position="251"/>
    </location>
</feature>
<feature type="compositionally biased region" description="Gly residues" evidence="7">
    <location>
        <begin position="285"/>
        <end position="299"/>
    </location>
</feature>
<feature type="compositionally biased region" description="Low complexity" evidence="7">
    <location>
        <begin position="300"/>
        <end position="318"/>
    </location>
</feature>
<reference evidence="8 9" key="4">
    <citation type="journal article" date="2020" name="Sci. Rep.">
        <title>beta-carboline chemical signals induce reveromycin production through a LuxR family regulator in Streptomyces sp. SN-593.</title>
        <authorList>
            <person name="Panthee S."/>
            <person name="Kito N."/>
            <person name="Hayashi T."/>
            <person name="Shimizu T."/>
            <person name="Ishikawa J."/>
            <person name="Hamamoto H."/>
            <person name="Osada H."/>
            <person name="Takahashi S."/>
        </authorList>
    </citation>
    <scope>NUCLEOTIDE SEQUENCE [LARGE SCALE GENOMIC DNA]</scope>
    <source>
        <strain evidence="8 9">SN-593</strain>
    </source>
</reference>
<proteinExistence type="inferred from homology"/>
<dbReference type="PANTHER" id="PTHR23427:SF2">
    <property type="entry name" value="SURFEIT LOCUS PROTEIN 1"/>
    <property type="match status" value="1"/>
</dbReference>
<dbReference type="GO" id="GO:0005886">
    <property type="term" value="C:plasma membrane"/>
    <property type="evidence" value="ECO:0007669"/>
    <property type="project" value="UniProtKB-SubCell"/>
</dbReference>
<evidence type="ECO:0000256" key="7">
    <source>
        <dbReference type="SAM" id="MobiDB-lite"/>
    </source>
</evidence>
<feature type="compositionally biased region" description="Low complexity" evidence="7">
    <location>
        <begin position="263"/>
        <end position="284"/>
    </location>
</feature>
<evidence type="ECO:0000313" key="8">
    <source>
        <dbReference type="EMBL" id="BBB01510.1"/>
    </source>
</evidence>
<keyword evidence="6" id="KW-1003">Cell membrane</keyword>
<dbReference type="InterPro" id="IPR002994">
    <property type="entry name" value="Surf1/Shy1"/>
</dbReference>
<evidence type="ECO:0000256" key="5">
    <source>
        <dbReference type="ARBA" id="ARBA00023136"/>
    </source>
</evidence>
<dbReference type="AlphaFoldDB" id="A0A7U3VS95"/>
<comment type="caution">
    <text evidence="6">Lacks conserved residue(s) required for the propagation of feature annotation.</text>
</comment>
<dbReference type="RefSeq" id="WP_237405086.1">
    <property type="nucleotide sequence ID" value="NZ_AP018365.1"/>
</dbReference>
<evidence type="ECO:0000313" key="9">
    <source>
        <dbReference type="Proteomes" id="UP000595703"/>
    </source>
</evidence>
<dbReference type="KEGG" id="arev:RVR_8960"/>
<protein>
    <recommendedName>
        <fullName evidence="6">SURF1-like protein</fullName>
    </recommendedName>
</protein>
<keyword evidence="3 6" id="KW-0812">Transmembrane</keyword>
<dbReference type="InterPro" id="IPR045214">
    <property type="entry name" value="Surf1/Surf4"/>
</dbReference>
<evidence type="ECO:0000256" key="1">
    <source>
        <dbReference type="ARBA" id="ARBA00004370"/>
    </source>
</evidence>
<evidence type="ECO:0000256" key="2">
    <source>
        <dbReference type="ARBA" id="ARBA00007165"/>
    </source>
</evidence>
<reference evidence="8 9" key="3">
    <citation type="journal article" date="2011" name="Nat. Chem. Biol.">
        <title>Reveromycin A biosynthesis uses RevG and RevJ for stereospecific spiroacetal formation.</title>
        <authorList>
            <person name="Takahashi S."/>
            <person name="Toyoda A."/>
            <person name="Sekiyama Y."/>
            <person name="Takagi H."/>
            <person name="Nogawa T."/>
            <person name="Uramoto M."/>
            <person name="Suzuki R."/>
            <person name="Koshino H."/>
            <person name="Kumano T."/>
            <person name="Panthee S."/>
            <person name="Dairi T."/>
            <person name="Ishikawa J."/>
            <person name="Ikeda H."/>
            <person name="Sakaki Y."/>
            <person name="Osada H."/>
        </authorList>
    </citation>
    <scope>NUCLEOTIDE SEQUENCE [LARGE SCALE GENOMIC DNA]</scope>
    <source>
        <strain evidence="8 9">SN-593</strain>
    </source>
</reference>
<feature type="compositionally biased region" description="Low complexity" evidence="7">
    <location>
        <begin position="325"/>
        <end position="337"/>
    </location>
</feature>
<gene>
    <name evidence="8" type="ORF">RVR_8960</name>
</gene>
<feature type="region of interest" description="Disordered" evidence="7">
    <location>
        <begin position="198"/>
        <end position="218"/>
    </location>
</feature>
<dbReference type="Pfam" id="PF02104">
    <property type="entry name" value="SURF1"/>
    <property type="match status" value="1"/>
</dbReference>
<dbReference type="PROSITE" id="PS50895">
    <property type="entry name" value="SURF1"/>
    <property type="match status" value="1"/>
</dbReference>
<dbReference type="Proteomes" id="UP000595703">
    <property type="component" value="Chromosome"/>
</dbReference>
<evidence type="ECO:0000256" key="3">
    <source>
        <dbReference type="ARBA" id="ARBA00022692"/>
    </source>
</evidence>
<evidence type="ECO:0000256" key="4">
    <source>
        <dbReference type="ARBA" id="ARBA00022989"/>
    </source>
</evidence>
<accession>A0A7U3VS95</accession>
<sequence>MLRVVFTRRWILLTLLFVALILVMGRLGLWQYHRWEQTKRSNHHISLAVHAKPVPIQTLTHPGADVSSSLRYRPVTATGHYDPAHQFVVRRRTNADGDQGFFLITPLVTADGDAVLVNRGWVAPADDTATFPPVPKTPTGTVTLTGRLQLDETSRLSGIRDVGGLPPRQFMLINSTEQAKKLPEPVLSGYLELVRTSPPLTKDESAEQVGAPGSDNTGTDMAVVGQGVHLPYAIQWWLFALMVPVGWWILLRQDLKERRRKAAAGPAGAAPPAQPGSGEAPAAAAGGGSSAGRPAGGTAEGAAPEPASETAPASETVPAPEPDPADGAAPDVTAGAGSEAAGRT</sequence>
<keyword evidence="9" id="KW-1185">Reference proteome</keyword>
<comment type="similarity">
    <text evidence="2 6">Belongs to the SURF1 family.</text>
</comment>
<evidence type="ECO:0000256" key="6">
    <source>
        <dbReference type="RuleBase" id="RU363076"/>
    </source>
</evidence>
<comment type="subcellular location">
    <subcellularLocation>
        <location evidence="6">Cell membrane</location>
        <topology evidence="6">Multi-pass membrane protein</topology>
    </subcellularLocation>
    <subcellularLocation>
        <location evidence="1">Membrane</location>
    </subcellularLocation>
</comment>
<reference evidence="8 9" key="1">
    <citation type="journal article" date="2010" name="J. Bacteriol.">
        <title>Biochemical characterization of a novel indole prenyltransferase from Streptomyces sp. SN-593.</title>
        <authorList>
            <person name="Takahashi S."/>
            <person name="Takagi H."/>
            <person name="Toyoda A."/>
            <person name="Uramoto M."/>
            <person name="Nogawa T."/>
            <person name="Ueki M."/>
            <person name="Sakaki Y."/>
            <person name="Osada H."/>
        </authorList>
    </citation>
    <scope>NUCLEOTIDE SEQUENCE [LARGE SCALE GENOMIC DNA]</scope>
    <source>
        <strain evidence="8 9">SN-593</strain>
    </source>
</reference>